<organism evidence="1 2">
    <name type="scientific">Prunus armeniaca</name>
    <name type="common">Apricot</name>
    <name type="synonym">Armeniaca vulgaris</name>
    <dbReference type="NCBI Taxonomy" id="36596"/>
    <lineage>
        <taxon>Eukaryota</taxon>
        <taxon>Viridiplantae</taxon>
        <taxon>Streptophyta</taxon>
        <taxon>Embryophyta</taxon>
        <taxon>Tracheophyta</taxon>
        <taxon>Spermatophyta</taxon>
        <taxon>Magnoliopsida</taxon>
        <taxon>eudicotyledons</taxon>
        <taxon>Gunneridae</taxon>
        <taxon>Pentapetalae</taxon>
        <taxon>rosids</taxon>
        <taxon>fabids</taxon>
        <taxon>Rosales</taxon>
        <taxon>Rosaceae</taxon>
        <taxon>Amygdaloideae</taxon>
        <taxon>Amygdaleae</taxon>
        <taxon>Prunus</taxon>
    </lineage>
</organism>
<accession>A0A6J5UPB8</accession>
<name>A0A6J5UPB8_PRUAR</name>
<reference evidence="1 2" key="1">
    <citation type="submission" date="2020-05" db="EMBL/GenBank/DDBJ databases">
        <authorList>
            <person name="Campoy J."/>
            <person name="Schneeberger K."/>
            <person name="Spophaly S."/>
        </authorList>
    </citation>
    <scope>NUCLEOTIDE SEQUENCE [LARGE SCALE GENOMIC DNA]</scope>
    <source>
        <strain evidence="1">PruArmRojPasFocal</strain>
    </source>
</reference>
<protein>
    <submittedName>
        <fullName evidence="1">Uncharacterized protein</fullName>
    </submittedName>
</protein>
<dbReference type="EMBL" id="CAEKDK010000004">
    <property type="protein sequence ID" value="CAB4277931.1"/>
    <property type="molecule type" value="Genomic_DNA"/>
</dbReference>
<dbReference type="AlphaFoldDB" id="A0A6J5UPB8"/>
<evidence type="ECO:0000313" key="2">
    <source>
        <dbReference type="Proteomes" id="UP000507222"/>
    </source>
</evidence>
<gene>
    <name evidence="1" type="ORF">CURHAP_LOCUS28058</name>
</gene>
<evidence type="ECO:0000313" key="1">
    <source>
        <dbReference type="EMBL" id="CAB4277931.1"/>
    </source>
</evidence>
<proteinExistence type="predicted"/>
<dbReference type="Proteomes" id="UP000507222">
    <property type="component" value="Unassembled WGS sequence"/>
</dbReference>
<sequence length="68" mass="8039">MKQRESSRRAIWNMEKSVQFEDPLQDLKQLEMLCGCGSEESASDCLLRNWVYTSSKMMSCKVKMRRPF</sequence>